<dbReference type="AlphaFoldDB" id="A0AA41WG06"/>
<evidence type="ECO:0000259" key="6">
    <source>
        <dbReference type="PROSITE" id="PS50975"/>
    </source>
</evidence>
<comment type="caution">
    <text evidence="7">The sequence shown here is derived from an EMBL/GenBank/DDBJ whole genome shotgun (WGS) entry which is preliminary data.</text>
</comment>
<dbReference type="GO" id="GO:0004775">
    <property type="term" value="F:succinate-CoA ligase (ADP-forming) activity"/>
    <property type="evidence" value="ECO:0007669"/>
    <property type="project" value="TreeGrafter"/>
</dbReference>
<evidence type="ECO:0000256" key="5">
    <source>
        <dbReference type="PROSITE-ProRule" id="PRU00409"/>
    </source>
</evidence>
<dbReference type="SUPFAM" id="SSF56059">
    <property type="entry name" value="Glutathione synthetase ATP-binding domain-like"/>
    <property type="match status" value="1"/>
</dbReference>
<dbReference type="InterPro" id="IPR032263">
    <property type="entry name" value="Citrate-bd"/>
</dbReference>
<evidence type="ECO:0000256" key="4">
    <source>
        <dbReference type="ARBA" id="ARBA00047593"/>
    </source>
</evidence>
<dbReference type="Gene3D" id="3.40.50.261">
    <property type="entry name" value="Succinyl-CoA synthetase domains"/>
    <property type="match status" value="1"/>
</dbReference>
<accession>A0AA41WG06</accession>
<feature type="domain" description="ATP-grasp" evidence="6">
    <location>
        <begin position="10"/>
        <end position="221"/>
    </location>
</feature>
<keyword evidence="2 5" id="KW-0547">Nucleotide-binding</keyword>
<keyword evidence="8" id="KW-1185">Reference proteome</keyword>
<dbReference type="PROSITE" id="PS50975">
    <property type="entry name" value="ATP_GRASP"/>
    <property type="match status" value="1"/>
</dbReference>
<dbReference type="PANTHER" id="PTHR11815:SF10">
    <property type="entry name" value="SUCCINATE--COA LIGASE [GDP-FORMING] SUBUNIT BETA, MITOCHONDRIAL"/>
    <property type="match status" value="1"/>
</dbReference>
<gene>
    <name evidence="7" type="ORF">NET02_06195</name>
</gene>
<reference evidence="7" key="1">
    <citation type="submission" date="2022-06" db="EMBL/GenBank/DDBJ databases">
        <title>CFH 74404 Thermomicrobiaceae sp.</title>
        <authorList>
            <person name="Ming H."/>
            <person name="Li W.-J."/>
            <person name="Zhao Z."/>
        </authorList>
    </citation>
    <scope>NUCLEOTIDE SEQUENCE</scope>
    <source>
        <strain evidence="7">CFH 74404</strain>
    </source>
</reference>
<evidence type="ECO:0000256" key="1">
    <source>
        <dbReference type="ARBA" id="ARBA00022598"/>
    </source>
</evidence>
<dbReference type="Gene3D" id="3.30.1490.20">
    <property type="entry name" value="ATP-grasp fold, A domain"/>
    <property type="match status" value="1"/>
</dbReference>
<keyword evidence="3" id="KW-0012">Acyltransferase</keyword>
<dbReference type="GO" id="GO:0046872">
    <property type="term" value="F:metal ion binding"/>
    <property type="evidence" value="ECO:0007669"/>
    <property type="project" value="InterPro"/>
</dbReference>
<dbReference type="GO" id="GO:0006104">
    <property type="term" value="P:succinyl-CoA metabolic process"/>
    <property type="evidence" value="ECO:0007669"/>
    <property type="project" value="TreeGrafter"/>
</dbReference>
<comment type="catalytic activity">
    <reaction evidence="4">
        <text>oxaloacetate + acetyl-CoA + ADP + phosphate = citrate + ATP + CoA</text>
        <dbReference type="Rhea" id="RHEA:21160"/>
        <dbReference type="ChEBI" id="CHEBI:16452"/>
        <dbReference type="ChEBI" id="CHEBI:16947"/>
        <dbReference type="ChEBI" id="CHEBI:30616"/>
        <dbReference type="ChEBI" id="CHEBI:43474"/>
        <dbReference type="ChEBI" id="CHEBI:57287"/>
        <dbReference type="ChEBI" id="CHEBI:57288"/>
        <dbReference type="ChEBI" id="CHEBI:456216"/>
        <dbReference type="EC" id="2.3.3.8"/>
    </reaction>
</comment>
<dbReference type="InterPro" id="IPR016102">
    <property type="entry name" value="Succinyl-CoA_synth-like"/>
</dbReference>
<dbReference type="GO" id="GO:0006099">
    <property type="term" value="P:tricarboxylic acid cycle"/>
    <property type="evidence" value="ECO:0007669"/>
    <property type="project" value="InterPro"/>
</dbReference>
<dbReference type="Pfam" id="PF08442">
    <property type="entry name" value="ATP-grasp_2"/>
    <property type="match status" value="1"/>
</dbReference>
<dbReference type="SUPFAM" id="SSF52210">
    <property type="entry name" value="Succinyl-CoA synthetase domains"/>
    <property type="match status" value="1"/>
</dbReference>
<protein>
    <submittedName>
        <fullName evidence="7">Acetate--CoA ligase family protein</fullName>
    </submittedName>
</protein>
<dbReference type="GO" id="GO:0042709">
    <property type="term" value="C:succinate-CoA ligase complex"/>
    <property type="evidence" value="ECO:0007669"/>
    <property type="project" value="TreeGrafter"/>
</dbReference>
<evidence type="ECO:0000313" key="7">
    <source>
        <dbReference type="EMBL" id="MCM8748731.1"/>
    </source>
</evidence>
<dbReference type="EMBL" id="JAMSLR010000003">
    <property type="protein sequence ID" value="MCM8748731.1"/>
    <property type="molecule type" value="Genomic_DNA"/>
</dbReference>
<dbReference type="GO" id="GO:0005524">
    <property type="term" value="F:ATP binding"/>
    <property type="evidence" value="ECO:0007669"/>
    <property type="project" value="UniProtKB-UniRule"/>
</dbReference>
<keyword evidence="5" id="KW-0067">ATP-binding</keyword>
<dbReference type="PANTHER" id="PTHR11815">
    <property type="entry name" value="SUCCINYL-COA SYNTHETASE BETA CHAIN"/>
    <property type="match status" value="1"/>
</dbReference>
<dbReference type="Proteomes" id="UP001165306">
    <property type="component" value="Unassembled WGS sequence"/>
</dbReference>
<name>A0AA41WG06_9BACT</name>
<dbReference type="InterPro" id="IPR005809">
    <property type="entry name" value="Succ_CoA_ligase-like_bsu"/>
</dbReference>
<keyword evidence="1 7" id="KW-0436">Ligase</keyword>
<dbReference type="Gene3D" id="3.30.470.20">
    <property type="entry name" value="ATP-grasp fold, B domain"/>
    <property type="match status" value="1"/>
</dbReference>
<sequence length="409" mass="42891">MARLLEHDAKEILAARGIPVPRGQAVPAAEAARQVASALGGPVVVKALVPVGKRGKSGAVRLAADPEAAGDAAAALLGREVGGFPVDRVLVEEAVPVAQERYLAITLDADDRTVRVLVGREGGVDVEELARGEGAIAWLELVPGEEMMPFRARALWQSAGVRGPALPRLAQLTAALYRAFVELDAELLEINPLAETASGELVALDAVVALDEAALFRHPELAGRVLIGPAWRPPTALEQQVDAINAAEPYRGSARYLELEGGDIGFLCGGGGASLLLFDALLRAGGRPANYAEIGGNPTETKVAALARVVLSKPGVRGLFVAHNLTNNTQVDVLARGVVQALREAGRLPPDFPVVARETGVNEAEGRAIFEAAGVRWLGEEVTLSEAARVMVQAMRERYGEGDGDSARP</sequence>
<dbReference type="InterPro" id="IPR013650">
    <property type="entry name" value="ATP-grasp_succ-CoA_synth-type"/>
</dbReference>
<evidence type="ECO:0000256" key="2">
    <source>
        <dbReference type="ARBA" id="ARBA00022741"/>
    </source>
</evidence>
<dbReference type="InterPro" id="IPR013815">
    <property type="entry name" value="ATP_grasp_subdomain_1"/>
</dbReference>
<dbReference type="GO" id="GO:0003878">
    <property type="term" value="F:ATP citrate synthase activity"/>
    <property type="evidence" value="ECO:0007669"/>
    <property type="project" value="UniProtKB-EC"/>
</dbReference>
<dbReference type="RefSeq" id="WP_284056511.1">
    <property type="nucleotide sequence ID" value="NZ_JAMSLR010000003.1"/>
</dbReference>
<evidence type="ECO:0000256" key="3">
    <source>
        <dbReference type="ARBA" id="ARBA00023315"/>
    </source>
</evidence>
<evidence type="ECO:0000313" key="8">
    <source>
        <dbReference type="Proteomes" id="UP001165306"/>
    </source>
</evidence>
<dbReference type="PIRSF" id="PIRSF001554">
    <property type="entry name" value="SucCS_beta"/>
    <property type="match status" value="1"/>
</dbReference>
<organism evidence="7 8">
    <name type="scientific">Thermalbibacter longus</name>
    <dbReference type="NCBI Taxonomy" id="2951981"/>
    <lineage>
        <taxon>Bacteria</taxon>
        <taxon>Pseudomonadati</taxon>
        <taxon>Thermomicrobiota</taxon>
        <taxon>Thermomicrobia</taxon>
        <taxon>Thermomicrobiales</taxon>
        <taxon>Thermomicrobiaceae</taxon>
        <taxon>Thermalbibacter</taxon>
    </lineage>
</organism>
<dbReference type="Pfam" id="PF16114">
    <property type="entry name" value="Citrate_bind"/>
    <property type="match status" value="1"/>
</dbReference>
<keyword evidence="3" id="KW-0808">Transferase</keyword>
<dbReference type="InterPro" id="IPR011761">
    <property type="entry name" value="ATP-grasp"/>
</dbReference>
<proteinExistence type="predicted"/>